<organism evidence="3 4">
    <name type="scientific">Glycomyces terrestris</name>
    <dbReference type="NCBI Taxonomy" id="2493553"/>
    <lineage>
        <taxon>Bacteria</taxon>
        <taxon>Bacillati</taxon>
        <taxon>Actinomycetota</taxon>
        <taxon>Actinomycetes</taxon>
        <taxon>Glycomycetales</taxon>
        <taxon>Glycomycetaceae</taxon>
        <taxon>Glycomyces</taxon>
    </lineage>
</organism>
<gene>
    <name evidence="3" type="ORF">EIW28_02870</name>
</gene>
<dbReference type="Pfam" id="PF01370">
    <property type="entry name" value="Epimerase"/>
    <property type="match status" value="1"/>
</dbReference>
<dbReference type="InterPro" id="IPR001509">
    <property type="entry name" value="Epimerase_deHydtase"/>
</dbReference>
<reference evidence="3 4" key="1">
    <citation type="submission" date="2018-12" db="EMBL/GenBank/DDBJ databases">
        <title>Glycomyces sp. YIM 121974 draft genome.</title>
        <authorList>
            <person name="Li Q."/>
        </authorList>
    </citation>
    <scope>NUCLEOTIDE SEQUENCE [LARGE SCALE GENOMIC DNA]</scope>
    <source>
        <strain evidence="3 4">YIM 121974</strain>
    </source>
</reference>
<evidence type="ECO:0000313" key="4">
    <source>
        <dbReference type="Proteomes" id="UP000277256"/>
    </source>
</evidence>
<dbReference type="GO" id="GO:0004029">
    <property type="term" value="F:aldehyde dehydrogenase (NAD+) activity"/>
    <property type="evidence" value="ECO:0007669"/>
    <property type="project" value="TreeGrafter"/>
</dbReference>
<dbReference type="InterPro" id="IPR036291">
    <property type="entry name" value="NAD(P)-bd_dom_sf"/>
</dbReference>
<dbReference type="EMBL" id="RSEB01000001">
    <property type="protein sequence ID" value="RRS01719.1"/>
    <property type="molecule type" value="Genomic_DNA"/>
</dbReference>
<dbReference type="AlphaFoldDB" id="A0A426V476"/>
<dbReference type="OrthoDB" id="9787292at2"/>
<dbReference type="Proteomes" id="UP000277256">
    <property type="component" value="Unassembled WGS sequence"/>
</dbReference>
<dbReference type="Gene3D" id="3.40.50.720">
    <property type="entry name" value="NAD(P)-binding Rossmann-like Domain"/>
    <property type="match status" value="1"/>
</dbReference>
<dbReference type="PANTHER" id="PTHR48079:SF6">
    <property type="entry name" value="NAD(P)-BINDING DOMAIN-CONTAINING PROTEIN-RELATED"/>
    <property type="match status" value="1"/>
</dbReference>
<dbReference type="RefSeq" id="WP_125246196.1">
    <property type="nucleotide sequence ID" value="NZ_RSEB01000001.1"/>
</dbReference>
<proteinExistence type="predicted"/>
<sequence length="315" mass="33434">MRVLLAGASGTIGTPITRALLAAGHEVVALTRRRGGAPAGTTELVGDATDREGLLAAVRGMRADAVMHQLTALKKAPMRHRDLAATNRLRIEGTTNLLAAARAVGARRFVTQSNLFGYGYGDLGEHVHTEKDAFGQGGYGRFDEHIAALRSTEQQAFTAEGIDGIALRYGAFYGAPDDAVIEMIEQGKLPAVKGGPISFIHIEDAASATVAALEHGRGGEAYNIVDDEPAPWRDFFRTAAAHLGAPTPKPLPGWMLRPIPIMHAIMTGSYRLSNAKAKAELGWSPSMPTYREGIAAIPTPTDPIPSSPGEKEGKR</sequence>
<keyword evidence="4" id="KW-1185">Reference proteome</keyword>
<protein>
    <submittedName>
        <fullName evidence="3">NAD-dependent epimerase/dehydratase family protein</fullName>
    </submittedName>
</protein>
<feature type="domain" description="NAD-dependent epimerase/dehydratase" evidence="2">
    <location>
        <begin position="3"/>
        <end position="224"/>
    </location>
</feature>
<evidence type="ECO:0000313" key="3">
    <source>
        <dbReference type="EMBL" id="RRS01719.1"/>
    </source>
</evidence>
<dbReference type="GO" id="GO:0005737">
    <property type="term" value="C:cytoplasm"/>
    <property type="evidence" value="ECO:0007669"/>
    <property type="project" value="TreeGrafter"/>
</dbReference>
<comment type="caution">
    <text evidence="3">The sequence shown here is derived from an EMBL/GenBank/DDBJ whole genome shotgun (WGS) entry which is preliminary data.</text>
</comment>
<feature type="region of interest" description="Disordered" evidence="1">
    <location>
        <begin position="295"/>
        <end position="315"/>
    </location>
</feature>
<accession>A0A426V476</accession>
<dbReference type="SUPFAM" id="SSF51735">
    <property type="entry name" value="NAD(P)-binding Rossmann-fold domains"/>
    <property type="match status" value="1"/>
</dbReference>
<name>A0A426V476_9ACTN</name>
<evidence type="ECO:0000259" key="2">
    <source>
        <dbReference type="Pfam" id="PF01370"/>
    </source>
</evidence>
<dbReference type="PANTHER" id="PTHR48079">
    <property type="entry name" value="PROTEIN YEEZ"/>
    <property type="match status" value="1"/>
</dbReference>
<evidence type="ECO:0000256" key="1">
    <source>
        <dbReference type="SAM" id="MobiDB-lite"/>
    </source>
</evidence>
<dbReference type="InterPro" id="IPR051783">
    <property type="entry name" value="NAD(P)-dependent_oxidoreduct"/>
</dbReference>